<dbReference type="PIRSF" id="PIRSF004862">
    <property type="entry name" value="FliF"/>
    <property type="match status" value="1"/>
</dbReference>
<feature type="transmembrane region" description="Helical" evidence="11">
    <location>
        <begin position="25"/>
        <end position="45"/>
    </location>
</feature>
<feature type="domain" description="Flagellar M-ring N-terminal" evidence="12">
    <location>
        <begin position="46"/>
        <end position="220"/>
    </location>
</feature>
<dbReference type="OrthoDB" id="9807026at2"/>
<comment type="subcellular location">
    <subcellularLocation>
        <location evidence="1 9">Bacterial flagellum basal body</location>
    </subcellularLocation>
    <subcellularLocation>
        <location evidence="2">Cell membrane</location>
        <topology evidence="2">Multi-pass membrane protein</topology>
    </subcellularLocation>
</comment>
<evidence type="ECO:0000256" key="11">
    <source>
        <dbReference type="SAM" id="Phobius"/>
    </source>
</evidence>
<keyword evidence="7 11" id="KW-0472">Membrane</keyword>
<dbReference type="NCBIfam" id="TIGR00206">
    <property type="entry name" value="fliF"/>
    <property type="match status" value="1"/>
</dbReference>
<evidence type="ECO:0000259" key="12">
    <source>
        <dbReference type="Pfam" id="PF01514"/>
    </source>
</evidence>
<evidence type="ECO:0000256" key="9">
    <source>
        <dbReference type="PIRNR" id="PIRNR004862"/>
    </source>
</evidence>
<evidence type="ECO:0000313" key="14">
    <source>
        <dbReference type="EMBL" id="SDO07862.1"/>
    </source>
</evidence>
<dbReference type="GO" id="GO:0009431">
    <property type="term" value="C:bacterial-type flagellum basal body, MS ring"/>
    <property type="evidence" value="ECO:0007669"/>
    <property type="project" value="InterPro"/>
</dbReference>
<keyword evidence="15" id="KW-1185">Reference proteome</keyword>
<protein>
    <recommendedName>
        <fullName evidence="9">Flagellar M-ring protein</fullName>
    </recommendedName>
</protein>
<dbReference type="RefSeq" id="WP_092066720.1">
    <property type="nucleotide sequence ID" value="NZ_FNIN01000020.1"/>
</dbReference>
<evidence type="ECO:0000313" key="15">
    <source>
        <dbReference type="Proteomes" id="UP000199602"/>
    </source>
</evidence>
<evidence type="ECO:0000256" key="8">
    <source>
        <dbReference type="ARBA" id="ARBA00023143"/>
    </source>
</evidence>
<keyword evidence="14" id="KW-0282">Flagellum</keyword>
<keyword evidence="8 9" id="KW-0975">Bacterial flagellum</keyword>
<dbReference type="InterPro" id="IPR043427">
    <property type="entry name" value="YscJ/FliF"/>
</dbReference>
<evidence type="ECO:0000256" key="10">
    <source>
        <dbReference type="SAM" id="MobiDB-lite"/>
    </source>
</evidence>
<keyword evidence="14" id="KW-0969">Cilium</keyword>
<dbReference type="InterPro" id="IPR013556">
    <property type="entry name" value="Flag_M-ring_C"/>
</dbReference>
<evidence type="ECO:0000256" key="4">
    <source>
        <dbReference type="ARBA" id="ARBA00022475"/>
    </source>
</evidence>
<sequence length="532" mass="59130">MPPFLEEKVAQIKSLWSKSTLAQKILYGGMLASILVVGIVLFVLLNNTSYKVLYSNLYPEDAARVVEVLKKQKVPYKLANNGDTILVPEDKVYNLRLFIAGQGVLHGQGIGFEIFDANKIGQTDFVQKINYQRALQGELARTISEFDEIESARVHLVLPKKSLFIEDSEPPSASVVLTLKPGASLSKEQVRSIVNLITTGVEGMSPDRITISDSRGKVLYEPKEDIVNGLSSTQLEYQLSLERNLEKRIEELLAPIVGGRNKVIARVSAEVDFSRKTIHKELYDPDVTVVRSEQKTEESSKGTTNLQTGSPEPAYRGSGLSGTGTTQQTSRSSSVTNYEINKEEQQIIAPVGEIKRLSVAVVVDGKYVKNAKGEYVYQPLPAATLDRIRALVQNAIGYDRARGDQIEVTNLAFGVPKVSEKSSWMQRALKYFQLVGKPLLNTLIILLFILLVVRPIVMAILKPEVSEEVEEAEELPEGEPTLALEDLSPEEREAIEAQKRIEDQTAMAKKLATEDFERAFKVVKRWLKEEGA</sequence>
<accession>A0A1H0GM70</accession>
<dbReference type="GO" id="GO:0005886">
    <property type="term" value="C:plasma membrane"/>
    <property type="evidence" value="ECO:0007669"/>
    <property type="project" value="UniProtKB-SubCell"/>
</dbReference>
<dbReference type="Pfam" id="PF08345">
    <property type="entry name" value="YscJ_FliF_C"/>
    <property type="match status" value="1"/>
</dbReference>
<feature type="transmembrane region" description="Helical" evidence="11">
    <location>
        <begin position="439"/>
        <end position="461"/>
    </location>
</feature>
<dbReference type="EMBL" id="FNIN01000020">
    <property type="protein sequence ID" value="SDO07862.1"/>
    <property type="molecule type" value="Genomic_DNA"/>
</dbReference>
<dbReference type="GO" id="GO:0071973">
    <property type="term" value="P:bacterial-type flagellum-dependent cell motility"/>
    <property type="evidence" value="ECO:0007669"/>
    <property type="project" value="InterPro"/>
</dbReference>
<evidence type="ECO:0000256" key="5">
    <source>
        <dbReference type="ARBA" id="ARBA00022692"/>
    </source>
</evidence>
<dbReference type="Gene3D" id="3.30.300.30">
    <property type="match status" value="1"/>
</dbReference>
<reference evidence="14 15" key="1">
    <citation type="submission" date="2016-10" db="EMBL/GenBank/DDBJ databases">
        <authorList>
            <person name="de Groot N.N."/>
        </authorList>
    </citation>
    <scope>NUCLEOTIDE SEQUENCE [LARGE SCALE GENOMIC DNA]</scope>
    <source>
        <strain evidence="14 15">DSM 15269</strain>
    </source>
</reference>
<feature type="compositionally biased region" description="Low complexity" evidence="10">
    <location>
        <begin position="323"/>
        <end position="334"/>
    </location>
</feature>
<keyword evidence="14" id="KW-0966">Cell projection</keyword>
<comment type="similarity">
    <text evidence="3 9">Belongs to the FliF family.</text>
</comment>
<dbReference type="Pfam" id="PF01514">
    <property type="entry name" value="YscJ_FliF"/>
    <property type="match status" value="1"/>
</dbReference>
<dbReference type="InterPro" id="IPR045851">
    <property type="entry name" value="AMP-bd_C_sf"/>
</dbReference>
<feature type="compositionally biased region" description="Polar residues" evidence="10">
    <location>
        <begin position="301"/>
        <end position="310"/>
    </location>
</feature>
<dbReference type="InterPro" id="IPR006182">
    <property type="entry name" value="FliF_N_dom"/>
</dbReference>
<keyword evidence="6 11" id="KW-1133">Transmembrane helix</keyword>
<organism evidence="14 15">
    <name type="scientific">Desulfonauticus submarinus</name>
    <dbReference type="NCBI Taxonomy" id="206665"/>
    <lineage>
        <taxon>Bacteria</taxon>
        <taxon>Pseudomonadati</taxon>
        <taxon>Thermodesulfobacteriota</taxon>
        <taxon>Desulfovibrionia</taxon>
        <taxon>Desulfovibrionales</taxon>
        <taxon>Desulfonauticaceae</taxon>
        <taxon>Desulfonauticus</taxon>
    </lineage>
</organism>
<dbReference type="AlphaFoldDB" id="A0A1H0GM70"/>
<evidence type="ECO:0000256" key="2">
    <source>
        <dbReference type="ARBA" id="ARBA00004651"/>
    </source>
</evidence>
<dbReference type="STRING" id="206665.SAMN04488516_12010"/>
<evidence type="ECO:0000256" key="3">
    <source>
        <dbReference type="ARBA" id="ARBA00007971"/>
    </source>
</evidence>
<evidence type="ECO:0000259" key="13">
    <source>
        <dbReference type="Pfam" id="PF08345"/>
    </source>
</evidence>
<gene>
    <name evidence="14" type="ORF">SAMN04488516_12010</name>
</gene>
<dbReference type="Proteomes" id="UP000199602">
    <property type="component" value="Unassembled WGS sequence"/>
</dbReference>
<proteinExistence type="inferred from homology"/>
<comment type="function">
    <text evidence="9">The M ring may be actively involved in energy transduction.</text>
</comment>
<dbReference type="PRINTS" id="PR01009">
    <property type="entry name" value="FLGMRINGFLIF"/>
</dbReference>
<dbReference type="GO" id="GO:0003774">
    <property type="term" value="F:cytoskeletal motor activity"/>
    <property type="evidence" value="ECO:0007669"/>
    <property type="project" value="InterPro"/>
</dbReference>
<keyword evidence="5 11" id="KW-0812">Transmembrane</keyword>
<feature type="region of interest" description="Disordered" evidence="10">
    <location>
        <begin position="289"/>
        <end position="337"/>
    </location>
</feature>
<evidence type="ECO:0000256" key="6">
    <source>
        <dbReference type="ARBA" id="ARBA00022989"/>
    </source>
</evidence>
<dbReference type="PANTHER" id="PTHR30046">
    <property type="entry name" value="FLAGELLAR M-RING PROTEIN"/>
    <property type="match status" value="1"/>
</dbReference>
<evidence type="ECO:0000256" key="1">
    <source>
        <dbReference type="ARBA" id="ARBA00004117"/>
    </source>
</evidence>
<dbReference type="PANTHER" id="PTHR30046:SF0">
    <property type="entry name" value="FLAGELLAR M-RING PROTEIN"/>
    <property type="match status" value="1"/>
</dbReference>
<keyword evidence="4" id="KW-1003">Cell membrane</keyword>
<feature type="domain" description="Flagellar M-ring C-terminal" evidence="13">
    <location>
        <begin position="253"/>
        <end position="413"/>
    </location>
</feature>
<evidence type="ECO:0000256" key="7">
    <source>
        <dbReference type="ARBA" id="ARBA00023136"/>
    </source>
</evidence>
<name>A0A1H0GM70_9BACT</name>
<dbReference type="InterPro" id="IPR000067">
    <property type="entry name" value="FlgMring_FliF"/>
</dbReference>